<comment type="caution">
    <text evidence="2">The sequence shown here is derived from an EMBL/GenBank/DDBJ whole genome shotgun (WGS) entry which is preliminary data.</text>
</comment>
<name>A0AAJ0EZ68_9PEZI</name>
<evidence type="ECO:0000256" key="1">
    <source>
        <dbReference type="SAM" id="MobiDB-lite"/>
    </source>
</evidence>
<proteinExistence type="predicted"/>
<keyword evidence="3" id="KW-1185">Reference proteome</keyword>
<dbReference type="AlphaFoldDB" id="A0AAJ0EZ68"/>
<dbReference type="EMBL" id="JAHMHR010000016">
    <property type="protein sequence ID" value="KAK1676900.1"/>
    <property type="molecule type" value="Genomic_DNA"/>
</dbReference>
<evidence type="ECO:0000313" key="2">
    <source>
        <dbReference type="EMBL" id="KAK1676900.1"/>
    </source>
</evidence>
<sequence>MSSVFEDPWPKDRIRSSLRAAAAVSDLEYLIKGCMCLILMTVQGHIQIIEIFLKLIPYFKHDDAGGIHDEALAYSEWRYVNYIRYLRIFGVAPHDYPPPWDVAIIWYCHLLSPGKFHRYLWDGKYRSYGLNHHHFPIKRLLDLYNSGTWSDKKAQKKWELYNKRNDSPRLPFQLWRYPPWEPERKSKLLSPFSNKQPCLQIKADPAIMMHDFGREIAWCTIMGKKQWDLSEWTDVRIGKRREVCNKNNLHSRDGELCQLAPWPTLDDLRDTLNSQVAFWKTIILARDSDASFATSLGRSTDDYERFIKLLGRPAEGTFTSRPLEYDMDTIFRSKSGTHLLRSRCIVPPTLAIDLLWHTHRLYPGCYWVWSFSVARRLIDYEHITSTAAAGIFLKDTRVEWTKKYGTGCPKDLVVNELGGDGYVPDAAAVPPGHPAKVKAKFVLGGTNPIRKRKRRTKGEYFVFDGVYVSFDSGDCGGGDGGGGGGDGGCGGDGGGGGGGGDGGG</sequence>
<accession>A0AAJ0EZ68</accession>
<evidence type="ECO:0000313" key="3">
    <source>
        <dbReference type="Proteomes" id="UP001224890"/>
    </source>
</evidence>
<dbReference type="GeneID" id="85449837"/>
<gene>
    <name evidence="2" type="ORF">BDP55DRAFT_102450</name>
</gene>
<dbReference type="RefSeq" id="XP_060430903.1">
    <property type="nucleotide sequence ID" value="XM_060565311.1"/>
</dbReference>
<reference evidence="2" key="1">
    <citation type="submission" date="2021-06" db="EMBL/GenBank/DDBJ databases">
        <title>Comparative genomics, transcriptomics and evolutionary studies reveal genomic signatures of adaptation to plant cell wall in hemibiotrophic fungi.</title>
        <authorList>
            <consortium name="DOE Joint Genome Institute"/>
            <person name="Baroncelli R."/>
            <person name="Diaz J.F."/>
            <person name="Benocci T."/>
            <person name="Peng M."/>
            <person name="Battaglia E."/>
            <person name="Haridas S."/>
            <person name="Andreopoulos W."/>
            <person name="Labutti K."/>
            <person name="Pangilinan J."/>
            <person name="Floch G.L."/>
            <person name="Makela M.R."/>
            <person name="Henrissat B."/>
            <person name="Grigoriev I.V."/>
            <person name="Crouch J.A."/>
            <person name="De Vries R.P."/>
            <person name="Sukno S.A."/>
            <person name="Thon M.R."/>
        </authorList>
    </citation>
    <scope>NUCLEOTIDE SEQUENCE</scope>
    <source>
        <strain evidence="2">CBS 193.32</strain>
    </source>
</reference>
<dbReference type="Proteomes" id="UP001224890">
    <property type="component" value="Unassembled WGS sequence"/>
</dbReference>
<feature type="region of interest" description="Disordered" evidence="1">
    <location>
        <begin position="481"/>
        <end position="504"/>
    </location>
</feature>
<organism evidence="2 3">
    <name type="scientific">Colletotrichum godetiae</name>
    <dbReference type="NCBI Taxonomy" id="1209918"/>
    <lineage>
        <taxon>Eukaryota</taxon>
        <taxon>Fungi</taxon>
        <taxon>Dikarya</taxon>
        <taxon>Ascomycota</taxon>
        <taxon>Pezizomycotina</taxon>
        <taxon>Sordariomycetes</taxon>
        <taxon>Hypocreomycetidae</taxon>
        <taxon>Glomerellales</taxon>
        <taxon>Glomerellaceae</taxon>
        <taxon>Colletotrichum</taxon>
        <taxon>Colletotrichum acutatum species complex</taxon>
    </lineage>
</organism>
<protein>
    <submittedName>
        <fullName evidence="2">Uncharacterized protein</fullName>
    </submittedName>
</protein>